<protein>
    <submittedName>
        <fullName evidence="1">Uncharacterized protein</fullName>
    </submittedName>
</protein>
<dbReference type="RefSeq" id="WP_044636949.1">
    <property type="nucleotide sequence ID" value="NZ_CP007202.1"/>
</dbReference>
<dbReference type="KEGG" id="sze:AW14_00040"/>
<dbReference type="Proteomes" id="UP000032229">
    <property type="component" value="Chromosome"/>
</dbReference>
<dbReference type="InterPro" id="IPR049886">
    <property type="entry name" value="CFI_box_CTERM_dom"/>
</dbReference>
<keyword evidence="2" id="KW-1185">Reference proteome</keyword>
<dbReference type="AlphaFoldDB" id="A0A0C5WHQ4"/>
<organism evidence="1 2">
    <name type="scientific">Siansivirga zeaxanthinifaciens CC-SAMT-1</name>
    <dbReference type="NCBI Taxonomy" id="1454006"/>
    <lineage>
        <taxon>Bacteria</taxon>
        <taxon>Pseudomonadati</taxon>
        <taxon>Bacteroidota</taxon>
        <taxon>Flavobacteriia</taxon>
        <taxon>Flavobacteriales</taxon>
        <taxon>Flavobacteriaceae</taxon>
        <taxon>Siansivirga</taxon>
    </lineage>
</organism>
<dbReference type="HOGENOM" id="CLU_703772_0_0_10"/>
<name>A0A0C5WHQ4_9FLAO</name>
<evidence type="ECO:0000313" key="2">
    <source>
        <dbReference type="Proteomes" id="UP000032229"/>
    </source>
</evidence>
<sequence>MNKYSKLNKLEFLEICKIIHPDAEWEFHQVLDNDGKGSDDCYEFLGNDGSMMQFNIHRSEYDELRFYKHYADGKLFEIGEETLKFSEDKIDNYLHSLINKSQDTENKNSLEELSNSKEEEIKSFFLHGGERDEFTKSQKYCSRIIILDYENYVSDVHMIYKKKSNEDIFILMIGHVEPTPEAIIFLFEDNETIKVDKVIKHKIGELYLQTDIYLLIKIINSKKIKLRVENTDNILTETKLTFTDKINLIGFYNALFDNTFMKDELISFLEKEKKKRIDFQKIKENKNKKDKAKKETKEQKETKETKSSSQCFVVTATMNDPDHPIVNDFRLYRDRYLLNSKAGFNFVKFYYQIGPYFASLINKSETLRKISFNSFIKPIHKLIQKKIDTNNN</sequence>
<evidence type="ECO:0000313" key="1">
    <source>
        <dbReference type="EMBL" id="AJR04689.1"/>
    </source>
</evidence>
<dbReference type="NCBIfam" id="NF041770">
    <property type="entry name" value="CFI_box_CTERM"/>
    <property type="match status" value="1"/>
</dbReference>
<dbReference type="OrthoDB" id="1149028at2"/>
<accession>A0A0C5WHQ4</accession>
<gene>
    <name evidence="1" type="ORF">AW14_00040</name>
</gene>
<dbReference type="EMBL" id="CP007202">
    <property type="protein sequence ID" value="AJR04689.1"/>
    <property type="molecule type" value="Genomic_DNA"/>
</dbReference>
<proteinExistence type="predicted"/>
<dbReference type="STRING" id="1454006.AW14_00040"/>
<reference evidence="1 2" key="1">
    <citation type="submission" date="2014-02" db="EMBL/GenBank/DDBJ databases">
        <authorList>
            <person name="Young C.-C."/>
            <person name="Hameed A."/>
            <person name="Huang H.-C."/>
            <person name="Shahina M."/>
        </authorList>
    </citation>
    <scope>NUCLEOTIDE SEQUENCE [LARGE SCALE GENOMIC DNA]</scope>
    <source>
        <strain evidence="1 2">CC-SAMT-1</strain>
    </source>
</reference>